<evidence type="ECO:0000313" key="1">
    <source>
        <dbReference type="EMBL" id="CAE6816091.1"/>
    </source>
</evidence>
<gene>
    <name evidence="1" type="ORF">R69776_05917</name>
</gene>
<sequence>MTHSLEDSTAKRLSKVLGLYKAEWLNGTLFSLFNEPAYFEQLKTQRPCVLIGGRGTGKTTVLRGLSYQGQLALEGAQPVKDWPYYGLYYRVNTNRVTAFRGGGLNEDKWSSYFGHYVNLSFCQLLLEFATWYEAQTGETIQIADREFRKIAATLSIDKISSISELSEEIELLILEFEASVNTISDDPPAKISALGAPLDAVAEALAGSAQLSRKQFFFLIDEFENFEDYQQRVLNTIIKHANTNYTFKIGVRELGWRQRATLNHHEQLTSPADYARINIAEWLNDERFPSFAAAVIKNRLLSAYEGANIAMEPQQLLPAVSELQEAELLLDKDAASNLLDKLKGRISKSEFEEASKIRPGHLYFLAYMAEEAPGKGFVENVQSWLRDSRSWQSKLDNYFYASLFSIRRGKRGIRKYYCGWDVFVSLANGNIRYLLELVHAAFLRHIENEGDPGQSISARSQTEAAADVGRKNLSELEGLSVDGGKLTKLVLGLGRVLQVMAANPEGHAPEVTQFHVTQATTALSFDDVVRRYLDQAVMHLALVRSPGNKLMSESDTQEYDYRLHPIFAPLFVFSHRKKRKFAIAGPQLLGLVERPRETIRDILAQSDRNDQEALPDQLQLFGTFYASN</sequence>
<keyword evidence="2" id="KW-1185">Reference proteome</keyword>
<dbReference type="Pfam" id="PF24389">
    <property type="entry name" value="ORC-CDC6-like"/>
    <property type="match status" value="1"/>
</dbReference>
<dbReference type="Gene3D" id="3.40.50.300">
    <property type="entry name" value="P-loop containing nucleotide triphosphate hydrolases"/>
    <property type="match status" value="1"/>
</dbReference>
<dbReference type="RefSeq" id="WP_200660244.1">
    <property type="nucleotide sequence ID" value="NZ_CAJNBH010000021.1"/>
</dbReference>
<evidence type="ECO:0008006" key="3">
    <source>
        <dbReference type="Google" id="ProtNLM"/>
    </source>
</evidence>
<comment type="caution">
    <text evidence="1">The sequence shown here is derived from an EMBL/GenBank/DDBJ whole genome shotgun (WGS) entry which is preliminary data.</text>
</comment>
<dbReference type="InterPro" id="IPR027417">
    <property type="entry name" value="P-loop_NTPase"/>
</dbReference>
<evidence type="ECO:0000313" key="2">
    <source>
        <dbReference type="Proteomes" id="UP000673821"/>
    </source>
</evidence>
<accession>A0ABN7MQD7</accession>
<dbReference type="EMBL" id="CAJNBH010000021">
    <property type="protein sequence ID" value="CAE6816091.1"/>
    <property type="molecule type" value="Genomic_DNA"/>
</dbReference>
<dbReference type="SUPFAM" id="SSF52540">
    <property type="entry name" value="P-loop containing nucleoside triphosphate hydrolases"/>
    <property type="match status" value="1"/>
</dbReference>
<protein>
    <recommendedName>
        <fullName evidence="3">ATP-binding protein</fullName>
    </recommendedName>
</protein>
<dbReference type="InterPro" id="IPR056955">
    <property type="entry name" value="ORC-CDC6-like"/>
</dbReference>
<dbReference type="Proteomes" id="UP000673821">
    <property type="component" value="Unassembled WGS sequence"/>
</dbReference>
<organism evidence="1 2">
    <name type="scientific">Paraburkholderia nemoris</name>
    <dbReference type="NCBI Taxonomy" id="2793076"/>
    <lineage>
        <taxon>Bacteria</taxon>
        <taxon>Pseudomonadati</taxon>
        <taxon>Pseudomonadota</taxon>
        <taxon>Betaproteobacteria</taxon>
        <taxon>Burkholderiales</taxon>
        <taxon>Burkholderiaceae</taxon>
        <taxon>Paraburkholderia</taxon>
    </lineage>
</organism>
<proteinExistence type="predicted"/>
<name>A0ABN7MQD7_9BURK</name>
<reference evidence="1 2" key="1">
    <citation type="submission" date="2021-02" db="EMBL/GenBank/DDBJ databases">
        <authorList>
            <person name="Vanwijnsberghe S."/>
        </authorList>
    </citation>
    <scope>NUCLEOTIDE SEQUENCE [LARGE SCALE GENOMIC DNA]</scope>
    <source>
        <strain evidence="1 2">R-69776</strain>
    </source>
</reference>